<comment type="similarity">
    <text evidence="1">Belongs to the UPF0337 (CsbD) family.</text>
</comment>
<gene>
    <name evidence="4" type="ORF">HG542_02125</name>
</gene>
<feature type="domain" description="CsbD-like" evidence="3">
    <location>
        <begin position="6"/>
        <end position="51"/>
    </location>
</feature>
<feature type="compositionally biased region" description="Basic and acidic residues" evidence="2">
    <location>
        <begin position="25"/>
        <end position="58"/>
    </location>
</feature>
<dbReference type="EMBL" id="JABBXF010000004">
    <property type="protein sequence ID" value="NVK76452.1"/>
    <property type="molecule type" value="Genomic_DNA"/>
</dbReference>
<evidence type="ECO:0000256" key="1">
    <source>
        <dbReference type="ARBA" id="ARBA00009129"/>
    </source>
</evidence>
<dbReference type="RefSeq" id="WP_171078254.1">
    <property type="nucleotide sequence ID" value="NZ_BNBU01000001.1"/>
</dbReference>
<organism evidence="4 5">
    <name type="scientific">Streptomyces morookaense</name>
    <name type="common">Streptoverticillium morookaense</name>
    <dbReference type="NCBI Taxonomy" id="1970"/>
    <lineage>
        <taxon>Bacteria</taxon>
        <taxon>Bacillati</taxon>
        <taxon>Actinomycetota</taxon>
        <taxon>Actinomycetes</taxon>
        <taxon>Kitasatosporales</taxon>
        <taxon>Streptomycetaceae</taxon>
        <taxon>Streptomyces</taxon>
    </lineage>
</organism>
<dbReference type="SUPFAM" id="SSF69047">
    <property type="entry name" value="Hypothetical protein YjbJ"/>
    <property type="match status" value="1"/>
</dbReference>
<dbReference type="InterPro" id="IPR008462">
    <property type="entry name" value="CsbD"/>
</dbReference>
<dbReference type="Proteomes" id="UP000587462">
    <property type="component" value="Unassembled WGS sequence"/>
</dbReference>
<keyword evidence="5" id="KW-1185">Reference proteome</keyword>
<feature type="region of interest" description="Disordered" evidence="2">
    <location>
        <begin position="1"/>
        <end position="64"/>
    </location>
</feature>
<evidence type="ECO:0000313" key="4">
    <source>
        <dbReference type="EMBL" id="NVK76452.1"/>
    </source>
</evidence>
<name>A0A7Y7B011_STRMO</name>
<protein>
    <submittedName>
        <fullName evidence="4">CsbD family protein</fullName>
    </submittedName>
</protein>
<comment type="caution">
    <text evidence="4">The sequence shown here is derived from an EMBL/GenBank/DDBJ whole genome shotgun (WGS) entry which is preliminary data.</text>
</comment>
<sequence length="64" mass="6991">MSRGRAKAKQAKGAVKETIGQVTDNPEREVEGFAEKLEGKAKAQAQEARKAREAASAERRKHAE</sequence>
<evidence type="ECO:0000256" key="2">
    <source>
        <dbReference type="SAM" id="MobiDB-lite"/>
    </source>
</evidence>
<reference evidence="4 5" key="1">
    <citation type="submission" date="2020-04" db="EMBL/GenBank/DDBJ databases">
        <title>Draft Genome Sequence of Streptomyces morookaense DSM 40503, an 8-azaguanine-producing strain.</title>
        <authorList>
            <person name="Qi J."/>
            <person name="Gao J.-M."/>
        </authorList>
    </citation>
    <scope>NUCLEOTIDE SEQUENCE [LARGE SCALE GENOMIC DNA]</scope>
    <source>
        <strain evidence="4 5">DSM 40503</strain>
    </source>
</reference>
<dbReference type="InterPro" id="IPR036629">
    <property type="entry name" value="YjbJ_sf"/>
</dbReference>
<accession>A0A7Y7B011</accession>
<feature type="compositionally biased region" description="Basic residues" evidence="2">
    <location>
        <begin position="1"/>
        <end position="10"/>
    </location>
</feature>
<dbReference type="Pfam" id="PF05532">
    <property type="entry name" value="CsbD"/>
    <property type="match status" value="1"/>
</dbReference>
<evidence type="ECO:0000313" key="5">
    <source>
        <dbReference type="Proteomes" id="UP000587462"/>
    </source>
</evidence>
<proteinExistence type="inferred from homology"/>
<evidence type="ECO:0000259" key="3">
    <source>
        <dbReference type="Pfam" id="PF05532"/>
    </source>
</evidence>
<dbReference type="AlphaFoldDB" id="A0A7Y7B011"/>
<dbReference type="Gene3D" id="1.10.1470.10">
    <property type="entry name" value="YjbJ"/>
    <property type="match status" value="1"/>
</dbReference>